<feature type="transmembrane region" description="Helical" evidence="1">
    <location>
        <begin position="519"/>
        <end position="537"/>
    </location>
</feature>
<dbReference type="AlphaFoldDB" id="A0A5R8KI94"/>
<feature type="transmembrane region" description="Helical" evidence="1">
    <location>
        <begin position="165"/>
        <end position="187"/>
    </location>
</feature>
<reference evidence="2 3" key="1">
    <citation type="submission" date="2019-05" db="EMBL/GenBank/DDBJ databases">
        <title>Verrucobacter flavum gen. nov., sp. nov. a new member of the family Verrucomicrobiaceae.</title>
        <authorList>
            <person name="Szuroczki S."/>
            <person name="Abbaszade G."/>
            <person name="Szabo A."/>
            <person name="Felfoldi T."/>
            <person name="Schumann P."/>
            <person name="Boka K."/>
            <person name="Keki Z."/>
            <person name="Toumi M."/>
            <person name="Toth E."/>
        </authorList>
    </citation>
    <scope>NUCLEOTIDE SEQUENCE [LARGE SCALE GENOMIC DNA]</scope>
    <source>
        <strain evidence="2 3">MG-N-17</strain>
    </source>
</reference>
<accession>A0A5R8KI94</accession>
<dbReference type="EMBL" id="VAUV01000003">
    <property type="protein sequence ID" value="TLD72043.1"/>
    <property type="molecule type" value="Genomic_DNA"/>
</dbReference>
<evidence type="ECO:0000313" key="2">
    <source>
        <dbReference type="EMBL" id="TLD72043.1"/>
    </source>
</evidence>
<feature type="transmembrane region" description="Helical" evidence="1">
    <location>
        <begin position="199"/>
        <end position="225"/>
    </location>
</feature>
<keyword evidence="1" id="KW-1133">Transmembrane helix</keyword>
<feature type="transmembrane region" description="Helical" evidence="1">
    <location>
        <begin position="263"/>
        <end position="286"/>
    </location>
</feature>
<comment type="caution">
    <text evidence="2">The sequence shown here is derived from an EMBL/GenBank/DDBJ whole genome shotgun (WGS) entry which is preliminary data.</text>
</comment>
<protein>
    <submittedName>
        <fullName evidence="2">Uncharacterized protein</fullName>
    </submittedName>
</protein>
<keyword evidence="3" id="KW-1185">Reference proteome</keyword>
<dbReference type="Proteomes" id="UP000306196">
    <property type="component" value="Unassembled WGS sequence"/>
</dbReference>
<feature type="transmembrane region" description="Helical" evidence="1">
    <location>
        <begin position="486"/>
        <end position="507"/>
    </location>
</feature>
<organism evidence="2 3">
    <name type="scientific">Phragmitibacter flavus</name>
    <dbReference type="NCBI Taxonomy" id="2576071"/>
    <lineage>
        <taxon>Bacteria</taxon>
        <taxon>Pseudomonadati</taxon>
        <taxon>Verrucomicrobiota</taxon>
        <taxon>Verrucomicrobiia</taxon>
        <taxon>Verrucomicrobiales</taxon>
        <taxon>Verrucomicrobiaceae</taxon>
        <taxon>Phragmitibacter</taxon>
    </lineage>
</organism>
<gene>
    <name evidence="2" type="ORF">FEM03_04780</name>
</gene>
<feature type="transmembrane region" description="Helical" evidence="1">
    <location>
        <begin position="336"/>
        <end position="369"/>
    </location>
</feature>
<proteinExistence type="predicted"/>
<dbReference type="OrthoDB" id="176190at2"/>
<keyword evidence="1" id="KW-0472">Membrane</keyword>
<dbReference type="RefSeq" id="WP_138085045.1">
    <property type="nucleotide sequence ID" value="NZ_VAUV01000003.1"/>
</dbReference>
<evidence type="ECO:0000313" key="3">
    <source>
        <dbReference type="Proteomes" id="UP000306196"/>
    </source>
</evidence>
<feature type="transmembrane region" description="Helical" evidence="1">
    <location>
        <begin position="298"/>
        <end position="324"/>
    </location>
</feature>
<sequence>MLAASVRVLSAVEPAGKNDGQVLVVVEFSSSNPGRLALSLGHADEGKKVIAESAFQGDNIAERLALPLSVDTEGRQSLTLSWVGTNEEVILRSLVVQTFTGKRISRLDPETLLPVDDAAPASEHRLVKDPIRQTIFRTFEVDLPAVVSPPPLPLIPPPPPTNWPLAIYLFAFLALGIVGAVGAASSWSTPSTDRVMRALGPLAWLMIFAGNFKLAGTMSITGVSLDDSWPLVLEYGAQRNWQLGSDLIYTFGPLGFLFDGRGLGGFAVERLIFAWAYAMFIAYVGWRVGGRLPWILRIPFWAFIILFPSTPTLLAAGVACVLMNGSKRTRADRLEWLGLMAGCAVVALVKFTDFLAISAMIFGFTTLLLMQRRWKFAIAVPTTFAGLHLVGWMLAGQSLFGFPSYLIGAWQISAGYGETMSYPPAPGMLGWGLALAAALLVCAAVNVAVSGRRWMETGLKSGIVLGCAFLSWKHGFVRADMGHVDFFMAMAFPYACLLTVAPGLEAFGTKPKTFSWRPALVVGAALVALFIAAAAAYQGAGRWMHPGWALKTAAQRIVASPSVKLPQLNEIPAEQRIEWQLPEITNLVRGAKVDIVNFQQNYAFLNGLNYQPRPVFQSYSSYTPYLHQVNLDYYRSASRPDWVLFQLESIDARHPWLDDAPLMLDLLTGWTPRLREKGFLLLEKPQPIAPQGTWRELQSGKTRWGRTIELPSRPPNTLIALKVDAPRSRSGKLKGFAYQPALGVLTLQMQDGRKVNRRFIPSLASTGVQLSPYLETIDDFLSWRANVGGKNEVVSFRLKAEADADGEYKRDYHYTLLEWVPPATRLETTSTVEGLLYPYFPGIPEVVRANGSLQVGLQEGLEACGGRAPNRFEFSVPAQVRGVTGRFAVVSAPGATPEEVSVGIHLVNKRGEKIAGYAQTLIPQKHDLDQQPHFFDVDFPPFSPDAKQRLIVEAASTKTRLAAHVWWGPVVWKNP</sequence>
<evidence type="ECO:0000256" key="1">
    <source>
        <dbReference type="SAM" id="Phobius"/>
    </source>
</evidence>
<feature type="transmembrane region" description="Helical" evidence="1">
    <location>
        <begin position="376"/>
        <end position="395"/>
    </location>
</feature>
<name>A0A5R8KI94_9BACT</name>
<feature type="transmembrane region" description="Helical" evidence="1">
    <location>
        <begin position="457"/>
        <end position="474"/>
    </location>
</feature>
<keyword evidence="1" id="KW-0812">Transmembrane</keyword>
<feature type="transmembrane region" description="Helical" evidence="1">
    <location>
        <begin position="428"/>
        <end position="450"/>
    </location>
</feature>